<name>A0A7W7RIP1_9ACTN</name>
<comment type="similarity">
    <text evidence="1">Belongs to the GcvT family.</text>
</comment>
<keyword evidence="8" id="KW-1185">Reference proteome</keyword>
<evidence type="ECO:0000313" key="8">
    <source>
        <dbReference type="Proteomes" id="UP000523007"/>
    </source>
</evidence>
<dbReference type="PANTHER" id="PTHR43757">
    <property type="entry name" value="AMINOMETHYLTRANSFERASE"/>
    <property type="match status" value="1"/>
</dbReference>
<dbReference type="Pfam" id="PF08669">
    <property type="entry name" value="GCV_T_C"/>
    <property type="match status" value="1"/>
</dbReference>
<gene>
    <name evidence="7" type="ORF">F4561_003538</name>
</gene>
<dbReference type="SUPFAM" id="SSF101790">
    <property type="entry name" value="Aminomethyltransferase beta-barrel domain"/>
    <property type="match status" value="1"/>
</dbReference>
<dbReference type="SUPFAM" id="SSF103025">
    <property type="entry name" value="Folate-binding domain"/>
    <property type="match status" value="1"/>
</dbReference>
<dbReference type="Proteomes" id="UP000523007">
    <property type="component" value="Unassembled WGS sequence"/>
</dbReference>
<evidence type="ECO:0000259" key="5">
    <source>
        <dbReference type="Pfam" id="PF08669"/>
    </source>
</evidence>
<dbReference type="PRINTS" id="PR00411">
    <property type="entry name" value="PNDRDTASEI"/>
</dbReference>
<feature type="domain" description="Aminomethyltransferase C-terminal" evidence="5">
    <location>
        <begin position="860"/>
        <end position="944"/>
    </location>
</feature>
<evidence type="ECO:0000256" key="2">
    <source>
        <dbReference type="ARBA" id="ARBA00023002"/>
    </source>
</evidence>
<dbReference type="Gene3D" id="3.30.1360.120">
    <property type="entry name" value="Probable tRNA modification gtpase trme, domain 1"/>
    <property type="match status" value="1"/>
</dbReference>
<dbReference type="Gene3D" id="1.10.10.1100">
    <property type="entry name" value="BFD-like [2Fe-2S]-binding domain"/>
    <property type="match status" value="1"/>
</dbReference>
<dbReference type="PANTHER" id="PTHR43757:SF2">
    <property type="entry name" value="AMINOMETHYLTRANSFERASE, MITOCHONDRIAL"/>
    <property type="match status" value="1"/>
</dbReference>
<dbReference type="InterPro" id="IPR027266">
    <property type="entry name" value="TrmE/GcvT-like"/>
</dbReference>
<reference evidence="7 8" key="1">
    <citation type="submission" date="2020-08" db="EMBL/GenBank/DDBJ databases">
        <title>Sequencing the genomes of 1000 actinobacteria strains.</title>
        <authorList>
            <person name="Klenk H.-P."/>
        </authorList>
    </citation>
    <scope>NUCLEOTIDE SEQUENCE [LARGE SCALE GENOMIC DNA]</scope>
    <source>
        <strain evidence="7 8">DSM 102030</strain>
    </source>
</reference>
<dbReference type="InterPro" id="IPR036188">
    <property type="entry name" value="FAD/NAD-bd_sf"/>
</dbReference>
<dbReference type="SUPFAM" id="SSF51905">
    <property type="entry name" value="FAD/NAD(P)-binding domain"/>
    <property type="match status" value="1"/>
</dbReference>
<dbReference type="InterPro" id="IPR013977">
    <property type="entry name" value="GcvT_C"/>
</dbReference>
<dbReference type="Pfam" id="PF07992">
    <property type="entry name" value="Pyr_redox_2"/>
    <property type="match status" value="1"/>
</dbReference>
<evidence type="ECO:0000313" key="7">
    <source>
        <dbReference type="EMBL" id="MBB4932718.1"/>
    </source>
</evidence>
<evidence type="ECO:0000259" key="3">
    <source>
        <dbReference type="Pfam" id="PF01571"/>
    </source>
</evidence>
<dbReference type="GO" id="GO:0008115">
    <property type="term" value="F:sarcosine oxidase activity"/>
    <property type="evidence" value="ECO:0007669"/>
    <property type="project" value="UniProtKB-EC"/>
</dbReference>
<comment type="caution">
    <text evidence="7">The sequence shown here is derived from an EMBL/GenBank/DDBJ whole genome shotgun (WGS) entry which is preliminary data.</text>
</comment>
<dbReference type="EMBL" id="JACHJT010000001">
    <property type="protein sequence ID" value="MBB4932718.1"/>
    <property type="molecule type" value="Genomic_DNA"/>
</dbReference>
<accession>A0A7W7RIP1</accession>
<sequence>MTGYRNIPVEEGSEATVSFNGRELAARAGEPLAATLLANGVRTVGSGIYSDRPRGIVGLGPEEPCGYVRVDSAPTESMVQATRVEAYDGLCARSLKGYARLPEGEEAPRGDRVWAHCDVLVVGAGPAGVAAAAAAARAGARVILACDGPQPGGGLAGAWAVAEDAAAREWQDSRIAALSDEPELRLLTRTTVTGLYDHGEAVALEHRPHAAASGGAVHRLWHIRARRTVLATGSSERPIAFEGNDRPGVMLAGAAAGYARRHGVLAGHRVVVFGCHDEALWAAVALHDAGSTLVTVADARPTPGSAPVAALYERGVGVLTASGVTRTAGGAGGVVSGATVAPIDAHGNATGEGRSFPCDLLAVSGGHDPVTALAAHSGGRKRWSAEHAAFLPAEVPPGMHVAGAATGIRNPAAARDQGERAGHTAAVEALSGEPALEAAEVASGADVDTGSGHTPPMALWTVTDSRTDERRMFVDLHRDATLAGIRDAIAAGMSSIEHIKRYTTIGTGPDQGRTSGVPATGIVAGLLGRTMDEVGGTGSRPPWVPVPLTAVAGRDVGELFDPARRTPMHEWHVAQGAVFEDVGQWKRPRYFPRDGEDMRAALLRECGAARESVGVLDASTLGKIMVEGRDAGTFLDRIYANNFSTLRPGRCRYGVMCKADGMVLDDGVAVRLSDTQYMCTTTSGNADTVRAWLEEWAQTEWPDLCVHITDATDHWATVSVVGPRSRDVVARLAPGEDLSAEGFEFMTYRDTTLVDGVPARLLRVSFTGELSFEINVPAWYGRAVWEAVMAAGQPYGVTPYGTESMHLLRAEKGFIVVGHETDGTVTPVDVGLGWAVSKRKDFVGKRSLSRPDTAREDREQLVGLLPEDGEHVVAEGAQLVAEQPGAAPVPLQGHVTSSYLSAALGRSFALGLLREGRHRHGDRVYAVHLDQAVPVLVTDPVFYDKEGSRRDG</sequence>
<dbReference type="Gene3D" id="3.10.20.440">
    <property type="entry name" value="2Fe-2S iron-sulphur cluster binding domain, sarcosine oxidase, alpha subunit, N-terminal domain"/>
    <property type="match status" value="1"/>
</dbReference>
<dbReference type="InterPro" id="IPR041854">
    <property type="entry name" value="BFD-like_2Fe2S-bd_dom_sf"/>
</dbReference>
<dbReference type="Pfam" id="PF01571">
    <property type="entry name" value="GCV_T"/>
    <property type="match status" value="1"/>
</dbReference>
<protein>
    <submittedName>
        <fullName evidence="7">Sarcosine oxidase subunit alpha</fullName>
        <ecNumber evidence="7">1.5.3.1</ecNumber>
    </submittedName>
</protein>
<dbReference type="Pfam" id="PF13510">
    <property type="entry name" value="Fer2_4"/>
    <property type="match status" value="1"/>
</dbReference>
<dbReference type="InterPro" id="IPR042204">
    <property type="entry name" value="2Fe-2S-bd_N"/>
</dbReference>
<evidence type="ECO:0000256" key="1">
    <source>
        <dbReference type="ARBA" id="ARBA00008609"/>
    </source>
</evidence>
<dbReference type="InterPro" id="IPR023753">
    <property type="entry name" value="FAD/NAD-binding_dom"/>
</dbReference>
<dbReference type="Pfam" id="PF17806">
    <property type="entry name" value="SO_alpha_A3"/>
    <property type="match status" value="1"/>
</dbReference>
<dbReference type="InterPro" id="IPR041117">
    <property type="entry name" value="SoxA_A3"/>
</dbReference>
<feature type="domain" description="FAD/NAD(P)-binding" evidence="4">
    <location>
        <begin position="118"/>
        <end position="378"/>
    </location>
</feature>
<proteinExistence type="inferred from homology"/>
<dbReference type="EC" id="1.5.3.1" evidence="7"/>
<evidence type="ECO:0000259" key="4">
    <source>
        <dbReference type="Pfam" id="PF07992"/>
    </source>
</evidence>
<evidence type="ECO:0000259" key="6">
    <source>
        <dbReference type="Pfam" id="PF17806"/>
    </source>
</evidence>
<feature type="domain" description="GCVT N-terminal" evidence="3">
    <location>
        <begin position="568"/>
        <end position="840"/>
    </location>
</feature>
<feature type="domain" description="SoxA A3" evidence="6">
    <location>
        <begin position="470"/>
        <end position="553"/>
    </location>
</feature>
<dbReference type="AlphaFoldDB" id="A0A7W7RIP1"/>
<dbReference type="Gene3D" id="3.50.50.60">
    <property type="entry name" value="FAD/NAD(P)-binding domain"/>
    <property type="match status" value="2"/>
</dbReference>
<keyword evidence="2 7" id="KW-0560">Oxidoreductase</keyword>
<dbReference type="InterPro" id="IPR029043">
    <property type="entry name" value="GcvT/YgfZ_C"/>
</dbReference>
<organism evidence="7 8">
    <name type="scientific">Lipingzhangella halophila</name>
    <dbReference type="NCBI Taxonomy" id="1783352"/>
    <lineage>
        <taxon>Bacteria</taxon>
        <taxon>Bacillati</taxon>
        <taxon>Actinomycetota</taxon>
        <taxon>Actinomycetes</taxon>
        <taxon>Streptosporangiales</taxon>
        <taxon>Nocardiopsidaceae</taxon>
        <taxon>Lipingzhangella</taxon>
    </lineage>
</organism>
<dbReference type="PRINTS" id="PR00368">
    <property type="entry name" value="FADPNR"/>
</dbReference>
<dbReference type="InterPro" id="IPR006222">
    <property type="entry name" value="GCVT_N"/>
</dbReference>
<dbReference type="RefSeq" id="WP_184580339.1">
    <property type="nucleotide sequence ID" value="NZ_JACHJT010000001.1"/>
</dbReference>
<dbReference type="InterPro" id="IPR028896">
    <property type="entry name" value="GcvT/YgfZ/DmdA"/>
</dbReference>